<dbReference type="GO" id="GO:0009507">
    <property type="term" value="C:chloroplast"/>
    <property type="evidence" value="ECO:0007669"/>
    <property type="project" value="TreeGrafter"/>
</dbReference>
<comment type="subcellular location">
    <subcellularLocation>
        <location evidence="1">Membrane</location>
        <topology evidence="1">Multi-pass membrane protein</topology>
    </subcellularLocation>
</comment>
<comment type="similarity">
    <text evidence="2">Belongs to the drug/metabolite transporter (DMT) superfamily. Plant drug/metabolite exporter (P-DME) (TC 2.A.7.4) family.</text>
</comment>
<reference evidence="8" key="2">
    <citation type="submission" date="2020-08" db="EMBL/GenBank/DDBJ databases">
        <title>Plant Genome Project.</title>
        <authorList>
            <person name="Zhang R.-G."/>
        </authorList>
    </citation>
    <scope>NUCLEOTIDE SEQUENCE</scope>
    <source>
        <strain evidence="8">Huo1</strain>
        <tissue evidence="8">Leaf</tissue>
    </source>
</reference>
<dbReference type="Proteomes" id="UP000298416">
    <property type="component" value="Unassembled WGS sequence"/>
</dbReference>
<evidence type="ECO:0000256" key="5">
    <source>
        <dbReference type="ARBA" id="ARBA00023136"/>
    </source>
</evidence>
<evidence type="ECO:0000313" key="9">
    <source>
        <dbReference type="Proteomes" id="UP000298416"/>
    </source>
</evidence>
<keyword evidence="9" id="KW-1185">Reference proteome</keyword>
<dbReference type="InterPro" id="IPR050638">
    <property type="entry name" value="AA-Vitamin_Transporters"/>
</dbReference>
<evidence type="ECO:0000256" key="3">
    <source>
        <dbReference type="ARBA" id="ARBA00022692"/>
    </source>
</evidence>
<comment type="caution">
    <text evidence="8">The sequence shown here is derived from an EMBL/GenBank/DDBJ whole genome shotgun (WGS) entry which is preliminary data.</text>
</comment>
<feature type="transmembrane region" description="Helical" evidence="6">
    <location>
        <begin position="102"/>
        <end position="121"/>
    </location>
</feature>
<evidence type="ECO:0000256" key="2">
    <source>
        <dbReference type="ARBA" id="ARBA00007635"/>
    </source>
</evidence>
<evidence type="ECO:0000256" key="1">
    <source>
        <dbReference type="ARBA" id="ARBA00004141"/>
    </source>
</evidence>
<sequence>MPSRNRLGTLLIKSLRPISQAKSKATESEFKTESNEIDCIGTGLDVECVISEESEQVRGEARDTASALVELALEWGLLISPFFFWGTAMVAMKEVLPKTGPFVVAAFRLIPSGLLLVAFAASRGRALPSGFNAWLSISAFAAIDASCFQGFLAQGLERTTAGLGSVSWMIVFAFPYNEIVH</sequence>
<evidence type="ECO:0000256" key="6">
    <source>
        <dbReference type="SAM" id="Phobius"/>
    </source>
</evidence>
<dbReference type="InterPro" id="IPR000620">
    <property type="entry name" value="EamA_dom"/>
</dbReference>
<protein>
    <recommendedName>
        <fullName evidence="7">EamA domain-containing protein</fullName>
    </recommendedName>
</protein>
<gene>
    <name evidence="8" type="ORF">SASPL_120819</name>
</gene>
<feature type="transmembrane region" description="Helical" evidence="6">
    <location>
        <begin position="68"/>
        <end position="90"/>
    </location>
</feature>
<reference evidence="8" key="1">
    <citation type="submission" date="2018-01" db="EMBL/GenBank/DDBJ databases">
        <authorList>
            <person name="Mao J.F."/>
        </authorList>
    </citation>
    <scope>NUCLEOTIDE SEQUENCE</scope>
    <source>
        <strain evidence="8">Huo1</strain>
        <tissue evidence="8">Leaf</tissue>
    </source>
</reference>
<dbReference type="AlphaFoldDB" id="A0A8X8XR94"/>
<evidence type="ECO:0000259" key="7">
    <source>
        <dbReference type="Pfam" id="PF00892"/>
    </source>
</evidence>
<dbReference type="PANTHER" id="PTHR32322">
    <property type="entry name" value="INNER MEMBRANE TRANSPORTER"/>
    <property type="match status" value="1"/>
</dbReference>
<dbReference type="EMBL" id="PNBA02000007">
    <property type="protein sequence ID" value="KAG6418615.1"/>
    <property type="molecule type" value="Genomic_DNA"/>
</dbReference>
<feature type="domain" description="EamA" evidence="7">
    <location>
        <begin position="77"/>
        <end position="166"/>
    </location>
</feature>
<dbReference type="PANTHER" id="PTHR32322:SF2">
    <property type="entry name" value="EAMA DOMAIN-CONTAINING PROTEIN"/>
    <property type="match status" value="1"/>
</dbReference>
<organism evidence="8">
    <name type="scientific">Salvia splendens</name>
    <name type="common">Scarlet sage</name>
    <dbReference type="NCBI Taxonomy" id="180675"/>
    <lineage>
        <taxon>Eukaryota</taxon>
        <taxon>Viridiplantae</taxon>
        <taxon>Streptophyta</taxon>
        <taxon>Embryophyta</taxon>
        <taxon>Tracheophyta</taxon>
        <taxon>Spermatophyta</taxon>
        <taxon>Magnoliopsida</taxon>
        <taxon>eudicotyledons</taxon>
        <taxon>Gunneridae</taxon>
        <taxon>Pentapetalae</taxon>
        <taxon>asterids</taxon>
        <taxon>lamiids</taxon>
        <taxon>Lamiales</taxon>
        <taxon>Lamiaceae</taxon>
        <taxon>Nepetoideae</taxon>
        <taxon>Mentheae</taxon>
        <taxon>Salviinae</taxon>
        <taxon>Salvia</taxon>
        <taxon>Salvia subgen. Calosphace</taxon>
        <taxon>core Calosphace</taxon>
    </lineage>
</organism>
<evidence type="ECO:0000256" key="4">
    <source>
        <dbReference type="ARBA" id="ARBA00022989"/>
    </source>
</evidence>
<dbReference type="OrthoDB" id="1917929at2759"/>
<keyword evidence="3 6" id="KW-0812">Transmembrane</keyword>
<accession>A0A8X8XR94</accession>
<keyword evidence="4 6" id="KW-1133">Transmembrane helix</keyword>
<dbReference type="GO" id="GO:0016020">
    <property type="term" value="C:membrane"/>
    <property type="evidence" value="ECO:0007669"/>
    <property type="project" value="UniProtKB-SubCell"/>
</dbReference>
<name>A0A8X8XR94_SALSN</name>
<evidence type="ECO:0000313" key="8">
    <source>
        <dbReference type="EMBL" id="KAG6418615.1"/>
    </source>
</evidence>
<dbReference type="Pfam" id="PF00892">
    <property type="entry name" value="EamA"/>
    <property type="match status" value="1"/>
</dbReference>
<proteinExistence type="inferred from homology"/>
<keyword evidence="5 6" id="KW-0472">Membrane</keyword>